<dbReference type="OrthoDB" id="7389193at2"/>
<keyword evidence="2" id="KW-1185">Reference proteome</keyword>
<reference evidence="2" key="1">
    <citation type="submission" date="2016-11" db="EMBL/GenBank/DDBJ databases">
        <title>Complete Genome Sequence of alachlor-degrading Sphingomonas sp. strain JJ-A5.</title>
        <authorList>
            <person name="Lee H."/>
            <person name="Ka J.-O."/>
        </authorList>
    </citation>
    <scope>NUCLEOTIDE SEQUENCE [LARGE SCALE GENOMIC DNA]</scope>
    <source>
        <strain evidence="2">JJ-A5</strain>
    </source>
</reference>
<gene>
    <name evidence="1" type="ORF">BSL82_07080</name>
</gene>
<proteinExistence type="predicted"/>
<dbReference type="Proteomes" id="UP000182063">
    <property type="component" value="Chromosome"/>
</dbReference>
<dbReference type="Gene3D" id="3.40.50.1820">
    <property type="entry name" value="alpha/beta hydrolase"/>
    <property type="match status" value="1"/>
</dbReference>
<dbReference type="KEGG" id="sphj:BSL82_07080"/>
<name>A0A1L3ZU30_9SPHN</name>
<evidence type="ECO:0000313" key="2">
    <source>
        <dbReference type="Proteomes" id="UP000182063"/>
    </source>
</evidence>
<dbReference type="RefSeq" id="WP_072596652.1">
    <property type="nucleotide sequence ID" value="NZ_CP018221.1"/>
</dbReference>
<evidence type="ECO:0000313" key="1">
    <source>
        <dbReference type="EMBL" id="API59100.1"/>
    </source>
</evidence>
<organism evidence="1 2">
    <name type="scientific">Tardibacter chloracetimidivorans</name>
    <dbReference type="NCBI Taxonomy" id="1921510"/>
    <lineage>
        <taxon>Bacteria</taxon>
        <taxon>Pseudomonadati</taxon>
        <taxon>Pseudomonadota</taxon>
        <taxon>Alphaproteobacteria</taxon>
        <taxon>Sphingomonadales</taxon>
        <taxon>Sphingomonadaceae</taxon>
        <taxon>Tardibacter</taxon>
    </lineage>
</organism>
<protein>
    <submittedName>
        <fullName evidence="1">Uncharacterized protein</fullName>
    </submittedName>
</protein>
<dbReference type="InterPro" id="IPR029058">
    <property type="entry name" value="AB_hydrolase_fold"/>
</dbReference>
<dbReference type="SUPFAM" id="SSF53474">
    <property type="entry name" value="alpha/beta-Hydrolases"/>
    <property type="match status" value="1"/>
</dbReference>
<dbReference type="STRING" id="1921510.BSL82_07080"/>
<sequence>MEAGPPPLRQFLGEARFLAEWWTGRNRRYGLEGREGARGRTVLVIPGLLAADWMTRPLRRALESAGHGVHGWALGWNRGLRPGLVERMMERTALLAERHGPVTVIGWSLGGLYAREIAKRLPQAVEQVITLGSPFSGDLRANRAWRLYERVAGHRIDTPPIEVRLHEKPPQRTVALWSRLDGIVSAHTSRGLPGEVDEAVAVDCTHIGFVCAPASIEAVLRLLR</sequence>
<dbReference type="AlphaFoldDB" id="A0A1L3ZU30"/>
<accession>A0A1L3ZU30</accession>
<dbReference type="EMBL" id="CP018221">
    <property type="protein sequence ID" value="API59100.1"/>
    <property type="molecule type" value="Genomic_DNA"/>
</dbReference>